<evidence type="ECO:0000313" key="3">
    <source>
        <dbReference type="Proteomes" id="UP001215712"/>
    </source>
</evidence>
<evidence type="ECO:0000313" key="2">
    <source>
        <dbReference type="EMBL" id="KAJ5738652.1"/>
    </source>
</evidence>
<feature type="compositionally biased region" description="Polar residues" evidence="1">
    <location>
        <begin position="49"/>
        <end position="79"/>
    </location>
</feature>
<name>A0AAD6HUW4_9EURO</name>
<gene>
    <name evidence="2" type="ORF">N7493_001807</name>
</gene>
<feature type="region of interest" description="Disordered" evidence="1">
    <location>
        <begin position="1"/>
        <end position="101"/>
    </location>
</feature>
<dbReference type="EMBL" id="JAQJAN010000002">
    <property type="protein sequence ID" value="KAJ5738652.1"/>
    <property type="molecule type" value="Genomic_DNA"/>
</dbReference>
<dbReference type="Proteomes" id="UP001215712">
    <property type="component" value="Unassembled WGS sequence"/>
</dbReference>
<comment type="caution">
    <text evidence="2">The sequence shown here is derived from an EMBL/GenBank/DDBJ whole genome shotgun (WGS) entry which is preliminary data.</text>
</comment>
<dbReference type="GO" id="GO:0006310">
    <property type="term" value="P:DNA recombination"/>
    <property type="evidence" value="ECO:0007669"/>
    <property type="project" value="TreeGrafter"/>
</dbReference>
<sequence length="253" mass="28575">MSTNGNPNKRRRLDATSALSRPFKSPLRRPAPEAASDSTPSKPKSTPPQNDTPSVSQGDQPNKNQDKSVNLSNSPSVNASPRVPRTPGLRPPRKSLMVDPELLDLRKQQRLLQSRIATMRTDLDNVRQAQRIESAGKEGELEALIVKWRLVSQEAADEAFSNAQERVNRMGGMTAWNERTKRDAVQWDFEEPQPHNDEADLDADVLEDIAQAKKKQEEEADQEFTMEYMLRTLQIEHKLIGFDPATGNWIRDI</sequence>
<accession>A0AAD6HUW4</accession>
<feature type="compositionally biased region" description="Low complexity" evidence="1">
    <location>
        <begin position="36"/>
        <end position="48"/>
    </location>
</feature>
<dbReference type="Gene3D" id="6.10.140.1020">
    <property type="match status" value="1"/>
</dbReference>
<protein>
    <recommendedName>
        <fullName evidence="4">Swi5-dependent recombination DNA repair protein 1</fullName>
    </recommendedName>
</protein>
<dbReference type="PANTHER" id="PTHR28527:SF1">
    <property type="entry name" value="SWI5-DEPENDENT RECOMBINATION DNA REPAIR PROTEIN 1"/>
    <property type="match status" value="1"/>
</dbReference>
<evidence type="ECO:0008006" key="4">
    <source>
        <dbReference type="Google" id="ProtNLM"/>
    </source>
</evidence>
<reference evidence="2" key="1">
    <citation type="journal article" date="2023" name="IMA Fungus">
        <title>Comparative genomic study of the Penicillium genus elucidates a diverse pangenome and 15 lateral gene transfer events.</title>
        <authorList>
            <person name="Petersen C."/>
            <person name="Sorensen T."/>
            <person name="Nielsen M.R."/>
            <person name="Sondergaard T.E."/>
            <person name="Sorensen J.L."/>
            <person name="Fitzpatrick D.A."/>
            <person name="Frisvad J.C."/>
            <person name="Nielsen K.L."/>
        </authorList>
    </citation>
    <scope>NUCLEOTIDE SEQUENCE</scope>
    <source>
        <strain evidence="2">IBT 17514</strain>
    </source>
</reference>
<proteinExistence type="predicted"/>
<reference evidence="2" key="2">
    <citation type="submission" date="2023-01" db="EMBL/GenBank/DDBJ databases">
        <authorList>
            <person name="Petersen C."/>
        </authorList>
    </citation>
    <scope>NUCLEOTIDE SEQUENCE</scope>
    <source>
        <strain evidence="2">IBT 17514</strain>
    </source>
</reference>
<organism evidence="2 3">
    <name type="scientific">Penicillium malachiteum</name>
    <dbReference type="NCBI Taxonomy" id="1324776"/>
    <lineage>
        <taxon>Eukaryota</taxon>
        <taxon>Fungi</taxon>
        <taxon>Dikarya</taxon>
        <taxon>Ascomycota</taxon>
        <taxon>Pezizomycotina</taxon>
        <taxon>Eurotiomycetes</taxon>
        <taxon>Eurotiomycetidae</taxon>
        <taxon>Eurotiales</taxon>
        <taxon>Aspergillaceae</taxon>
        <taxon>Penicillium</taxon>
    </lineage>
</organism>
<dbReference type="AlphaFoldDB" id="A0AAD6HUW4"/>
<dbReference type="PANTHER" id="PTHR28527">
    <property type="entry name" value="MATING-TYPE SWITCHING PROTEIN SWI2-RELATED"/>
    <property type="match status" value="1"/>
</dbReference>
<evidence type="ECO:0000256" key="1">
    <source>
        <dbReference type="SAM" id="MobiDB-lite"/>
    </source>
</evidence>
<keyword evidence="3" id="KW-1185">Reference proteome</keyword>